<comment type="caution">
    <text evidence="1">The sequence shown here is derived from an EMBL/GenBank/DDBJ whole genome shotgun (WGS) entry which is preliminary data.</text>
</comment>
<sequence length="43" mass="4936">MSGLTKAYVDKKIQSRRIMMFAKANDPDSDKAKQILEQYSLSK</sequence>
<accession>A0A820LT06</accession>
<evidence type="ECO:0000313" key="2">
    <source>
        <dbReference type="Proteomes" id="UP000663844"/>
    </source>
</evidence>
<reference evidence="1" key="1">
    <citation type="submission" date="2021-02" db="EMBL/GenBank/DDBJ databases">
        <authorList>
            <person name="Nowell W R."/>
        </authorList>
    </citation>
    <scope>NUCLEOTIDE SEQUENCE</scope>
</reference>
<gene>
    <name evidence="1" type="ORF">OXD698_LOCUS49395</name>
</gene>
<dbReference type="AlphaFoldDB" id="A0A820LT06"/>
<dbReference type="Gene3D" id="3.40.30.10">
    <property type="entry name" value="Glutaredoxin"/>
    <property type="match status" value="1"/>
</dbReference>
<protein>
    <submittedName>
        <fullName evidence="1">Uncharacterized protein</fullName>
    </submittedName>
</protein>
<dbReference type="Proteomes" id="UP000663844">
    <property type="component" value="Unassembled WGS sequence"/>
</dbReference>
<feature type="non-terminal residue" evidence="1">
    <location>
        <position position="43"/>
    </location>
</feature>
<evidence type="ECO:0000313" key="1">
    <source>
        <dbReference type="EMBL" id="CAF4362625.1"/>
    </source>
</evidence>
<organism evidence="1 2">
    <name type="scientific">Adineta steineri</name>
    <dbReference type="NCBI Taxonomy" id="433720"/>
    <lineage>
        <taxon>Eukaryota</taxon>
        <taxon>Metazoa</taxon>
        <taxon>Spiralia</taxon>
        <taxon>Gnathifera</taxon>
        <taxon>Rotifera</taxon>
        <taxon>Eurotatoria</taxon>
        <taxon>Bdelloidea</taxon>
        <taxon>Adinetida</taxon>
        <taxon>Adinetidae</taxon>
        <taxon>Adineta</taxon>
    </lineage>
</organism>
<proteinExistence type="predicted"/>
<dbReference type="EMBL" id="CAJOAZ010022104">
    <property type="protein sequence ID" value="CAF4362625.1"/>
    <property type="molecule type" value="Genomic_DNA"/>
</dbReference>
<name>A0A820LT06_9BILA</name>